<dbReference type="EMBL" id="JARIHO010000010">
    <property type="protein sequence ID" value="KAJ7354561.1"/>
    <property type="molecule type" value="Genomic_DNA"/>
</dbReference>
<accession>A0AAD7AC61</accession>
<reference evidence="5" key="1">
    <citation type="submission" date="2023-03" db="EMBL/GenBank/DDBJ databases">
        <title>Massive genome expansion in bonnet fungi (Mycena s.s.) driven by repeated elements and novel gene families across ecological guilds.</title>
        <authorList>
            <consortium name="Lawrence Berkeley National Laboratory"/>
            <person name="Harder C.B."/>
            <person name="Miyauchi S."/>
            <person name="Viragh M."/>
            <person name="Kuo A."/>
            <person name="Thoen E."/>
            <person name="Andreopoulos B."/>
            <person name="Lu D."/>
            <person name="Skrede I."/>
            <person name="Drula E."/>
            <person name="Henrissat B."/>
            <person name="Morin E."/>
            <person name="Kohler A."/>
            <person name="Barry K."/>
            <person name="LaButti K."/>
            <person name="Morin E."/>
            <person name="Salamov A."/>
            <person name="Lipzen A."/>
            <person name="Mereny Z."/>
            <person name="Hegedus B."/>
            <person name="Baldrian P."/>
            <person name="Stursova M."/>
            <person name="Weitz H."/>
            <person name="Taylor A."/>
            <person name="Grigoriev I.V."/>
            <person name="Nagy L.G."/>
            <person name="Martin F."/>
            <person name="Kauserud H."/>
        </authorList>
    </citation>
    <scope>NUCLEOTIDE SEQUENCE</scope>
    <source>
        <strain evidence="5">CBHHK002</strain>
    </source>
</reference>
<feature type="domain" description="eIF3a PCI" evidence="4">
    <location>
        <begin position="2"/>
        <end position="165"/>
    </location>
</feature>
<dbReference type="GO" id="GO:0001732">
    <property type="term" value="P:formation of cytoplasmic translation initiation complex"/>
    <property type="evidence" value="ECO:0007669"/>
    <property type="project" value="TreeGrafter"/>
</dbReference>
<protein>
    <recommendedName>
        <fullName evidence="4">eIF3a PCI domain-containing protein</fullName>
    </recommendedName>
</protein>
<evidence type="ECO:0000256" key="2">
    <source>
        <dbReference type="ARBA" id="ARBA00022540"/>
    </source>
</evidence>
<evidence type="ECO:0000259" key="4">
    <source>
        <dbReference type="Pfam" id="PF22591"/>
    </source>
</evidence>
<dbReference type="GO" id="GO:0003743">
    <property type="term" value="F:translation initiation factor activity"/>
    <property type="evidence" value="ECO:0007669"/>
    <property type="project" value="UniProtKB-KW"/>
</dbReference>
<dbReference type="PANTHER" id="PTHR14005:SF0">
    <property type="entry name" value="EUKARYOTIC TRANSLATION INITIATION FACTOR 3 SUBUNIT A"/>
    <property type="match status" value="1"/>
</dbReference>
<dbReference type="AlphaFoldDB" id="A0AAD7AC61"/>
<keyword evidence="2" id="KW-0396">Initiation factor</keyword>
<dbReference type="GO" id="GO:0003729">
    <property type="term" value="F:mRNA binding"/>
    <property type="evidence" value="ECO:0007669"/>
    <property type="project" value="TreeGrafter"/>
</dbReference>
<sequence length="166" mass="19081">MFSKRCRSTPLASLEPTMHRFVELCVDMRKGRTAKGELMQYKNIAQNNKGAIEAVITRFVQLAGQKVRAAVRVDLDDLEASKTPESILPGAVSGDQSTDRTDRTRVTPWLKFLWESYRTSLKTLKNNARLDQTITQQAFKFCLKHNRKVELRRLYETLRLHLSNVA</sequence>
<dbReference type="GO" id="GO:0071541">
    <property type="term" value="C:eukaryotic translation initiation factor 3 complex, eIF3m"/>
    <property type="evidence" value="ECO:0007669"/>
    <property type="project" value="TreeGrafter"/>
</dbReference>
<evidence type="ECO:0000256" key="3">
    <source>
        <dbReference type="ARBA" id="ARBA00022917"/>
    </source>
</evidence>
<keyword evidence="3" id="KW-0648">Protein biosynthesis</keyword>
<comment type="caution">
    <text evidence="5">The sequence shown here is derived from an EMBL/GenBank/DDBJ whole genome shotgun (WGS) entry which is preliminary data.</text>
</comment>
<dbReference type="Pfam" id="PF22591">
    <property type="entry name" value="eIF3a_PCI_TPR-like"/>
    <property type="match status" value="1"/>
</dbReference>
<proteinExistence type="predicted"/>
<dbReference type="Proteomes" id="UP001218218">
    <property type="component" value="Unassembled WGS sequence"/>
</dbReference>
<dbReference type="InterPro" id="IPR054711">
    <property type="entry name" value="eIF3a_PCI_TPR-like"/>
</dbReference>
<keyword evidence="6" id="KW-1185">Reference proteome</keyword>
<dbReference type="GO" id="GO:0043614">
    <property type="term" value="C:multi-eIF complex"/>
    <property type="evidence" value="ECO:0007669"/>
    <property type="project" value="TreeGrafter"/>
</dbReference>
<keyword evidence="1" id="KW-0963">Cytoplasm</keyword>
<dbReference type="GO" id="GO:0002188">
    <property type="term" value="P:translation reinitiation"/>
    <property type="evidence" value="ECO:0007669"/>
    <property type="project" value="TreeGrafter"/>
</dbReference>
<organism evidence="5 6">
    <name type="scientific">Mycena albidolilacea</name>
    <dbReference type="NCBI Taxonomy" id="1033008"/>
    <lineage>
        <taxon>Eukaryota</taxon>
        <taxon>Fungi</taxon>
        <taxon>Dikarya</taxon>
        <taxon>Basidiomycota</taxon>
        <taxon>Agaricomycotina</taxon>
        <taxon>Agaricomycetes</taxon>
        <taxon>Agaricomycetidae</taxon>
        <taxon>Agaricales</taxon>
        <taxon>Marasmiineae</taxon>
        <taxon>Mycenaceae</taxon>
        <taxon>Mycena</taxon>
    </lineage>
</organism>
<dbReference type="InterPro" id="IPR027512">
    <property type="entry name" value="EIF3A"/>
</dbReference>
<dbReference type="GO" id="GO:0071540">
    <property type="term" value="C:eukaryotic translation initiation factor 3 complex, eIF3e"/>
    <property type="evidence" value="ECO:0007669"/>
    <property type="project" value="TreeGrafter"/>
</dbReference>
<name>A0AAD7AC61_9AGAR</name>
<dbReference type="PANTHER" id="PTHR14005">
    <property type="entry name" value="EUKARYOTIC TRANSLATION INITIATION FACTOR 3, THETA SUBUNIT"/>
    <property type="match status" value="1"/>
</dbReference>
<evidence type="ECO:0000313" key="6">
    <source>
        <dbReference type="Proteomes" id="UP001218218"/>
    </source>
</evidence>
<evidence type="ECO:0000256" key="1">
    <source>
        <dbReference type="ARBA" id="ARBA00022490"/>
    </source>
</evidence>
<evidence type="ECO:0000313" key="5">
    <source>
        <dbReference type="EMBL" id="KAJ7354561.1"/>
    </source>
</evidence>
<gene>
    <name evidence="5" type="ORF">DFH08DRAFT_691291</name>
</gene>